<comment type="caution">
    <text evidence="2">The sequence shown here is derived from an EMBL/GenBank/DDBJ whole genome shotgun (WGS) entry which is preliminary data.</text>
</comment>
<dbReference type="PIRSF" id="PIRSF006402">
    <property type="entry name" value="UCP006402_thioredoxin"/>
    <property type="match status" value="1"/>
</dbReference>
<reference evidence="2" key="1">
    <citation type="submission" date="2017-05" db="EMBL/GenBank/DDBJ databases">
        <authorList>
            <person name="Varghese N."/>
            <person name="Submissions S."/>
        </authorList>
    </citation>
    <scope>NUCLEOTIDE SEQUENCE</scope>
    <source>
        <strain evidence="2">DSM 18763</strain>
    </source>
</reference>
<protein>
    <recommendedName>
        <fullName evidence="1">Spermatogenesis-associated protein 20-like TRX domain-containing protein</fullName>
    </recommendedName>
</protein>
<name>A0AA46AEK5_9AQUI</name>
<dbReference type="PANTHER" id="PTHR42899:SF1">
    <property type="entry name" value="SPERMATOGENESIS-ASSOCIATED PROTEIN 20"/>
    <property type="match status" value="1"/>
</dbReference>
<dbReference type="RefSeq" id="WP_265133855.1">
    <property type="nucleotide sequence ID" value="NZ_FXTX01000010.1"/>
</dbReference>
<dbReference type="InterPro" id="IPR012341">
    <property type="entry name" value="6hp_glycosidase-like_sf"/>
</dbReference>
<dbReference type="GO" id="GO:0005975">
    <property type="term" value="P:carbohydrate metabolic process"/>
    <property type="evidence" value="ECO:0007669"/>
    <property type="project" value="InterPro"/>
</dbReference>
<dbReference type="Gene3D" id="1.50.10.10">
    <property type="match status" value="2"/>
</dbReference>
<dbReference type="EMBL" id="FXTX01000010">
    <property type="protein sequence ID" value="SMP13002.1"/>
    <property type="molecule type" value="Genomic_DNA"/>
</dbReference>
<dbReference type="InterPro" id="IPR008928">
    <property type="entry name" value="6-hairpin_glycosidase_sf"/>
</dbReference>
<dbReference type="Pfam" id="PF03190">
    <property type="entry name" value="Thioredox_DsbH"/>
    <property type="match status" value="1"/>
</dbReference>
<dbReference type="Gene3D" id="3.40.30.10">
    <property type="entry name" value="Glutaredoxin"/>
    <property type="match status" value="1"/>
</dbReference>
<organism evidence="2 3">
    <name type="scientific">Venenivibrio stagnispumantis</name>
    <dbReference type="NCBI Taxonomy" id="407998"/>
    <lineage>
        <taxon>Bacteria</taxon>
        <taxon>Pseudomonadati</taxon>
        <taxon>Aquificota</taxon>
        <taxon>Aquificia</taxon>
        <taxon>Aquificales</taxon>
        <taxon>Hydrogenothermaceae</taxon>
        <taxon>Venenivibrio</taxon>
    </lineage>
</organism>
<evidence type="ECO:0000313" key="3">
    <source>
        <dbReference type="Proteomes" id="UP001157947"/>
    </source>
</evidence>
<feature type="domain" description="Spermatogenesis-associated protein 20-like TRX" evidence="1">
    <location>
        <begin position="3"/>
        <end position="164"/>
    </location>
</feature>
<dbReference type="InterPro" id="IPR004879">
    <property type="entry name" value="Ssp411-like_TRX"/>
</dbReference>
<accession>A0AA46AEK5</accession>
<dbReference type="AlphaFoldDB" id="A0AA46AEK5"/>
<proteinExistence type="predicted"/>
<evidence type="ECO:0000313" key="2">
    <source>
        <dbReference type="EMBL" id="SMP13002.1"/>
    </source>
</evidence>
<gene>
    <name evidence="2" type="ORF">SAMN06264868_11027</name>
</gene>
<dbReference type="InterPro" id="IPR024705">
    <property type="entry name" value="Ssp411"/>
</dbReference>
<evidence type="ECO:0000259" key="1">
    <source>
        <dbReference type="Pfam" id="PF03190"/>
    </source>
</evidence>
<dbReference type="SUPFAM" id="SSF48208">
    <property type="entry name" value="Six-hairpin glycosidases"/>
    <property type="match status" value="1"/>
</dbReference>
<sequence length="685" mass="80826">MKPNRLINEKSPYLLQHAYNPVDWYPWCEEAFERAKKEDKPIFLSIGYSTCHWCHVMEKESFEDEEIAKILNENFISIKVDREERPDIDKIYMDICLMLNGHGGWPLTVIMTPDKEPFFVGTYFPKESRYNRAGLKDILLGVINYWKNNREDLLNRAKKVVEYIQNENKPSKENISPEVIDRGYNELKNRFDKNYGGFSSKPKFPTPHNIIFLLKYYKRKNDDYALYMAEQTLKKMRLGGIFDHIGYGFHRYSTDNMWLLPHFEKMLYDQAMLIIAYSQAYQITKNPFYKKVAEEIIEYITRDMYDRENGGFYSAEDADSEGKEGKFYLWTIEEIKNLLKDDADLFIKIFNIEEEGNFYEEATGRKTGENIIYLKKDIPELSVELKIDKDILSEKIEKWRKILFEEREKRVHPLKDDKILTDWNGLIIAALSIAGKAFENDSYINYAKSSADFILNKMYKDGRLLHRYRENEAAIDANLDDYSYFIFGLLELYEATLEDKYLENTINLTQKMIELFYDEENGGFFFTPKDREILLTRAKEVYDGAIPSGNSVALYDLIKIQKITADLELEEKIYKTVQYFASDIKRLPSYHTFFLFALDYLFYGGYEIVITGDKQKALEVAKNINKEYIPNKVLFYLSDYVRKIAPYTENMESDEKDINIYICKDFSCNMPVKNTEDALKLLNRG</sequence>
<dbReference type="InterPro" id="IPR036249">
    <property type="entry name" value="Thioredoxin-like_sf"/>
</dbReference>
<dbReference type="Proteomes" id="UP001157947">
    <property type="component" value="Unassembled WGS sequence"/>
</dbReference>
<dbReference type="CDD" id="cd02955">
    <property type="entry name" value="SSP411"/>
    <property type="match status" value="1"/>
</dbReference>
<dbReference type="PANTHER" id="PTHR42899">
    <property type="entry name" value="SPERMATOGENESIS-ASSOCIATED PROTEIN 20"/>
    <property type="match status" value="1"/>
</dbReference>
<keyword evidence="3" id="KW-1185">Reference proteome</keyword>
<dbReference type="SUPFAM" id="SSF52833">
    <property type="entry name" value="Thioredoxin-like"/>
    <property type="match status" value="1"/>
</dbReference>